<dbReference type="PANTHER" id="PTHR10192">
    <property type="entry name" value="MOLYBDOPTERIN BIOSYNTHESIS PROTEIN"/>
    <property type="match status" value="1"/>
</dbReference>
<keyword evidence="2" id="KW-0501">Molybdenum cofactor biosynthesis</keyword>
<comment type="caution">
    <text evidence="4">The sequence shown here is derived from an EMBL/GenBank/DDBJ whole genome shotgun (WGS) entry which is preliminary data.</text>
</comment>
<accession>A0AAE3H9U1</accession>
<reference evidence="4 5" key="1">
    <citation type="journal article" date="2011" name="Appl. Environ. Microbiol.">
        <title>Methanogenic archaea isolated from Taiwan's Chelungpu fault.</title>
        <authorList>
            <person name="Wu S.Y."/>
            <person name="Lai M.C."/>
        </authorList>
    </citation>
    <scope>NUCLEOTIDE SEQUENCE [LARGE SCALE GENOMIC DNA]</scope>
    <source>
        <strain evidence="4 5">St545Mb</strain>
    </source>
</reference>
<dbReference type="InterPro" id="IPR005111">
    <property type="entry name" value="MoeA_C_domain_IV"/>
</dbReference>
<gene>
    <name evidence="4" type="ORF">PV02_05635</name>
</gene>
<feature type="domain" description="MoaB/Mog" evidence="3">
    <location>
        <begin position="178"/>
        <end position="317"/>
    </location>
</feature>
<dbReference type="SMART" id="SM00852">
    <property type="entry name" value="MoCF_biosynth"/>
    <property type="match status" value="1"/>
</dbReference>
<dbReference type="RefSeq" id="WP_256622416.1">
    <property type="nucleotide sequence ID" value="NZ_JTEO01000004.1"/>
</dbReference>
<evidence type="ECO:0000313" key="4">
    <source>
        <dbReference type="EMBL" id="MCQ6962610.1"/>
    </source>
</evidence>
<dbReference type="PANTHER" id="PTHR10192:SF19">
    <property type="entry name" value="MOLYBDOPTERIN BIOSYNTHESIS PROTEIN MJ0666-RELATED"/>
    <property type="match status" value="1"/>
</dbReference>
<dbReference type="Gene3D" id="3.40.980.10">
    <property type="entry name" value="MoaB/Mog-like domain"/>
    <property type="match status" value="1"/>
</dbReference>
<evidence type="ECO:0000313" key="5">
    <source>
        <dbReference type="Proteomes" id="UP001206983"/>
    </source>
</evidence>
<proteinExistence type="predicted"/>
<dbReference type="InterPro" id="IPR038987">
    <property type="entry name" value="MoeA-like"/>
</dbReference>
<dbReference type="SUPFAM" id="SSF63882">
    <property type="entry name" value="MoeA N-terminal region -like"/>
    <property type="match status" value="1"/>
</dbReference>
<dbReference type="Gene3D" id="2.170.190.11">
    <property type="entry name" value="Molybdopterin biosynthesis moea protein, domain 3"/>
    <property type="match status" value="1"/>
</dbReference>
<dbReference type="InterPro" id="IPR001453">
    <property type="entry name" value="MoaB/Mog_dom"/>
</dbReference>
<dbReference type="CDD" id="cd00887">
    <property type="entry name" value="MoeA"/>
    <property type="match status" value="1"/>
</dbReference>
<evidence type="ECO:0000259" key="3">
    <source>
        <dbReference type="SMART" id="SM00852"/>
    </source>
</evidence>
<protein>
    <submittedName>
        <fullName evidence="4">Molybdenum cofactor biosynthesis protein MoaA</fullName>
    </submittedName>
</protein>
<dbReference type="SUPFAM" id="SSF63867">
    <property type="entry name" value="MoeA C-terminal domain-like"/>
    <property type="match status" value="1"/>
</dbReference>
<dbReference type="Gene3D" id="3.90.105.10">
    <property type="entry name" value="Molybdopterin biosynthesis moea protein, domain 2"/>
    <property type="match status" value="1"/>
</dbReference>
<comment type="pathway">
    <text evidence="1">Cofactor biosynthesis; molybdopterin biosynthesis.</text>
</comment>
<keyword evidence="5" id="KW-1185">Reference proteome</keyword>
<sequence length="398" mass="42452">MDSRIFKERSSVNDTRDRFLAAIKPLDRTENITICEGVGRVLATGILAPRNVPHYRRSAMDGYAVRSADIMGASPTNPVILQIGDGIDEGTCCPVGTGAYVPDDADAVLMTEDTICIGDMIEVRAQVHPGKNIGDIGEDVRKNEIIFNRGHLLRPCDVAVLASLGIREVKVYSRAVVAVIPTGNDLIPLDSSSEVPPPGKTLDINSLMIGLYVRQWGAQPRCCPIVPEDRELIKKAISENMDADFIVISGGTSVGEKDYVPDVLASMGEKLVHGVGLSPGKPTALGVIGEIPVLCMPGYPAAGLVALFAFGKPAIRKKGNIPQIPDITVKARLTGKINSREGYVSYARVILEGNTARPLMTAGAGILSSIAKSNGFVIIPENVEGYEEGNEVDVVLIE</sequence>
<dbReference type="Gene3D" id="2.40.340.10">
    <property type="entry name" value="MoeA, C-terminal, domain IV"/>
    <property type="match status" value="1"/>
</dbReference>
<dbReference type="Pfam" id="PF03454">
    <property type="entry name" value="MoeA_C"/>
    <property type="match status" value="1"/>
</dbReference>
<dbReference type="GO" id="GO:0006777">
    <property type="term" value="P:Mo-molybdopterin cofactor biosynthetic process"/>
    <property type="evidence" value="ECO:0007669"/>
    <property type="project" value="UniProtKB-KW"/>
</dbReference>
<evidence type="ECO:0000256" key="2">
    <source>
        <dbReference type="ARBA" id="ARBA00023150"/>
    </source>
</evidence>
<dbReference type="Pfam" id="PF00994">
    <property type="entry name" value="MoCF_biosynth"/>
    <property type="match status" value="1"/>
</dbReference>
<dbReference type="SUPFAM" id="SSF53218">
    <property type="entry name" value="Molybdenum cofactor biosynthesis proteins"/>
    <property type="match status" value="1"/>
</dbReference>
<dbReference type="InterPro" id="IPR005110">
    <property type="entry name" value="MoeA_linker/N"/>
</dbReference>
<dbReference type="Proteomes" id="UP001206983">
    <property type="component" value="Unassembled WGS sequence"/>
</dbReference>
<dbReference type="Pfam" id="PF03453">
    <property type="entry name" value="MoeA_N"/>
    <property type="match status" value="1"/>
</dbReference>
<name>A0AAE3H9U1_9EURY</name>
<dbReference type="NCBIfam" id="NF045515">
    <property type="entry name" value="Glp_gephyrin"/>
    <property type="match status" value="1"/>
</dbReference>
<evidence type="ECO:0000256" key="1">
    <source>
        <dbReference type="ARBA" id="ARBA00005046"/>
    </source>
</evidence>
<dbReference type="InterPro" id="IPR036425">
    <property type="entry name" value="MoaB/Mog-like_dom_sf"/>
</dbReference>
<dbReference type="GO" id="GO:0061599">
    <property type="term" value="F:molybdopterin molybdotransferase activity"/>
    <property type="evidence" value="ECO:0007669"/>
    <property type="project" value="TreeGrafter"/>
</dbReference>
<dbReference type="EMBL" id="JTEO01000004">
    <property type="protein sequence ID" value="MCQ6962610.1"/>
    <property type="molecule type" value="Genomic_DNA"/>
</dbReference>
<dbReference type="InterPro" id="IPR036688">
    <property type="entry name" value="MoeA_C_domain_IV_sf"/>
</dbReference>
<dbReference type="InterPro" id="IPR036135">
    <property type="entry name" value="MoeA_linker/N_sf"/>
</dbReference>
<organism evidence="4 5">
    <name type="scientific">Methanolobus chelungpuianus</name>
    <dbReference type="NCBI Taxonomy" id="502115"/>
    <lineage>
        <taxon>Archaea</taxon>
        <taxon>Methanobacteriati</taxon>
        <taxon>Methanobacteriota</taxon>
        <taxon>Stenosarchaea group</taxon>
        <taxon>Methanomicrobia</taxon>
        <taxon>Methanosarcinales</taxon>
        <taxon>Methanosarcinaceae</taxon>
        <taxon>Methanolobus</taxon>
    </lineage>
</organism>
<dbReference type="AlphaFoldDB" id="A0AAE3H9U1"/>
<dbReference type="GO" id="GO:0005737">
    <property type="term" value="C:cytoplasm"/>
    <property type="evidence" value="ECO:0007669"/>
    <property type="project" value="TreeGrafter"/>
</dbReference>